<keyword evidence="5" id="KW-1185">Reference proteome</keyword>
<dbReference type="EMBL" id="MJBS01000015">
    <property type="protein sequence ID" value="OHF02011.1"/>
    <property type="molecule type" value="Genomic_DNA"/>
</dbReference>
<dbReference type="InterPro" id="IPR003822">
    <property type="entry name" value="PAH"/>
</dbReference>
<evidence type="ECO:0000313" key="5">
    <source>
        <dbReference type="Proteomes" id="UP000176998"/>
    </source>
</evidence>
<dbReference type="GeneID" id="34555750"/>
<accession>A0A1G4BKM7</accession>
<dbReference type="SUPFAM" id="SSF47762">
    <property type="entry name" value="PAH2 domain"/>
    <property type="match status" value="1"/>
</dbReference>
<dbReference type="GO" id="GO:0006355">
    <property type="term" value="P:regulation of DNA-templated transcription"/>
    <property type="evidence" value="ECO:0007669"/>
    <property type="project" value="InterPro"/>
</dbReference>
<keyword evidence="2 3" id="KW-0539">Nucleus</keyword>
<protein>
    <submittedName>
        <fullName evidence="4">Uncharacterized protein</fullName>
    </submittedName>
</protein>
<dbReference type="STRING" id="1209926.A0A1G4BKM7"/>
<proteinExistence type="predicted"/>
<evidence type="ECO:0000256" key="3">
    <source>
        <dbReference type="PROSITE-ProRule" id="PRU00810"/>
    </source>
</evidence>
<name>A0A1G4BKM7_9PEZI</name>
<dbReference type="Gene3D" id="1.20.1160.11">
    <property type="entry name" value="Paired amphipathic helix"/>
    <property type="match status" value="1"/>
</dbReference>
<evidence type="ECO:0000313" key="4">
    <source>
        <dbReference type="EMBL" id="OHF02011.1"/>
    </source>
</evidence>
<comment type="caution">
    <text evidence="4">The sequence shown here is derived from an EMBL/GenBank/DDBJ whole genome shotgun (WGS) entry which is preliminary data.</text>
</comment>
<organism evidence="4 5">
    <name type="scientific">Colletotrichum orchidophilum</name>
    <dbReference type="NCBI Taxonomy" id="1209926"/>
    <lineage>
        <taxon>Eukaryota</taxon>
        <taxon>Fungi</taxon>
        <taxon>Dikarya</taxon>
        <taxon>Ascomycota</taxon>
        <taxon>Pezizomycotina</taxon>
        <taxon>Sordariomycetes</taxon>
        <taxon>Hypocreomycetidae</taxon>
        <taxon>Glomerellales</taxon>
        <taxon>Glomerellaceae</taxon>
        <taxon>Colletotrichum</taxon>
    </lineage>
</organism>
<evidence type="ECO:0000256" key="1">
    <source>
        <dbReference type="ARBA" id="ARBA00004123"/>
    </source>
</evidence>
<dbReference type="PROSITE" id="PS51477">
    <property type="entry name" value="PAH"/>
    <property type="match status" value="1"/>
</dbReference>
<evidence type="ECO:0000256" key="2">
    <source>
        <dbReference type="ARBA" id="ARBA00023242"/>
    </source>
</evidence>
<comment type="subcellular location">
    <subcellularLocation>
        <location evidence="1 3">Nucleus</location>
    </subcellularLocation>
</comment>
<dbReference type="AlphaFoldDB" id="A0A1G4BKM7"/>
<dbReference type="RefSeq" id="XP_022479153.1">
    <property type="nucleotide sequence ID" value="XM_022614240.1"/>
</dbReference>
<reference evidence="4 5" key="1">
    <citation type="submission" date="2016-09" db="EMBL/GenBank/DDBJ databases">
        <authorList>
            <person name="Capua I."/>
            <person name="De Benedictis P."/>
            <person name="Joannis T."/>
            <person name="Lombin L.H."/>
            <person name="Cattoli G."/>
        </authorList>
    </citation>
    <scope>NUCLEOTIDE SEQUENCE [LARGE SCALE GENOMIC DNA]</scope>
    <source>
        <strain evidence="4 5">IMI 309357</strain>
    </source>
</reference>
<dbReference type="OrthoDB" id="10265969at2759"/>
<sequence length="112" mass="12656">MHAMSEPPEIVIPQDDAGSSVLQESWSFLDDVRRRFETTQPEVYAAFIQALSSFHTATQKTAGNSEGLLFETHETVKALLHGHQDLLERFESSLPQDYLNRRREASSAARHS</sequence>
<gene>
    <name evidence="4" type="ORF">CORC01_02590</name>
</gene>
<dbReference type="InterPro" id="IPR036600">
    <property type="entry name" value="PAH_sf"/>
</dbReference>
<dbReference type="Proteomes" id="UP000176998">
    <property type="component" value="Unassembled WGS sequence"/>
</dbReference>
<dbReference type="GO" id="GO:0005634">
    <property type="term" value="C:nucleus"/>
    <property type="evidence" value="ECO:0007669"/>
    <property type="project" value="UniProtKB-SubCell"/>
</dbReference>